<dbReference type="Proteomes" id="UP000265703">
    <property type="component" value="Unassembled WGS sequence"/>
</dbReference>
<evidence type="ECO:0000313" key="1">
    <source>
        <dbReference type="EMBL" id="RIA88242.1"/>
    </source>
</evidence>
<dbReference type="STRING" id="658196.A0A397SRA1"/>
<evidence type="ECO:0000313" key="2">
    <source>
        <dbReference type="Proteomes" id="UP000265703"/>
    </source>
</evidence>
<sequence length="139" mass="16220">MKNIVSNTNTNFSYTSDLLFNSYYDFSYNNSDLFTIYQYNSPDLPIFEFYGSSYDSSDLFLDHDIYNKTQIENKRIDVLEDENIYRIHEENVVVRIASNDAAEILVLLSKMGESANVTLKGIDKENEKDEEDYGMEQKI</sequence>
<keyword evidence="2" id="KW-1185">Reference proteome</keyword>
<gene>
    <name evidence="1" type="ORF">C1645_826654</name>
</gene>
<dbReference type="AlphaFoldDB" id="A0A397SRA1"/>
<comment type="caution">
    <text evidence="1">The sequence shown here is derived from an EMBL/GenBank/DDBJ whole genome shotgun (WGS) entry which is preliminary data.</text>
</comment>
<accession>A0A397SRA1</accession>
<name>A0A397SRA1_9GLOM</name>
<dbReference type="EMBL" id="QKYT01000273">
    <property type="protein sequence ID" value="RIA88242.1"/>
    <property type="molecule type" value="Genomic_DNA"/>
</dbReference>
<proteinExistence type="predicted"/>
<dbReference type="OrthoDB" id="2430696at2759"/>
<organism evidence="1 2">
    <name type="scientific">Glomus cerebriforme</name>
    <dbReference type="NCBI Taxonomy" id="658196"/>
    <lineage>
        <taxon>Eukaryota</taxon>
        <taxon>Fungi</taxon>
        <taxon>Fungi incertae sedis</taxon>
        <taxon>Mucoromycota</taxon>
        <taxon>Glomeromycotina</taxon>
        <taxon>Glomeromycetes</taxon>
        <taxon>Glomerales</taxon>
        <taxon>Glomeraceae</taxon>
        <taxon>Glomus</taxon>
    </lineage>
</organism>
<protein>
    <submittedName>
        <fullName evidence="1">Uncharacterized protein</fullName>
    </submittedName>
</protein>
<reference evidence="1 2" key="1">
    <citation type="submission" date="2018-06" db="EMBL/GenBank/DDBJ databases">
        <title>Comparative genomics reveals the genomic features of Rhizophagus irregularis, R. cerebriforme, R. diaphanum and Gigaspora rosea, and their symbiotic lifestyle signature.</title>
        <authorList>
            <person name="Morin E."/>
            <person name="San Clemente H."/>
            <person name="Chen E.C.H."/>
            <person name="De La Providencia I."/>
            <person name="Hainaut M."/>
            <person name="Kuo A."/>
            <person name="Kohler A."/>
            <person name="Murat C."/>
            <person name="Tang N."/>
            <person name="Roy S."/>
            <person name="Loubradou J."/>
            <person name="Henrissat B."/>
            <person name="Grigoriev I.V."/>
            <person name="Corradi N."/>
            <person name="Roux C."/>
            <person name="Martin F.M."/>
        </authorList>
    </citation>
    <scope>NUCLEOTIDE SEQUENCE [LARGE SCALE GENOMIC DNA]</scope>
    <source>
        <strain evidence="1 2">DAOM 227022</strain>
    </source>
</reference>